<accession>A0A5Q2W938</accession>
<dbReference type="EMBL" id="MN379462">
    <property type="protein sequence ID" value="QGH75046.1"/>
    <property type="molecule type" value="Genomic_DNA"/>
</dbReference>
<organism evidence="1">
    <name type="scientific">Vibrio phage Rostov M3</name>
    <dbReference type="NCBI Taxonomy" id="2660724"/>
    <lineage>
        <taxon>Viruses</taxon>
        <taxon>Duplodnaviria</taxon>
        <taxon>Heunggongvirae</taxon>
        <taxon>Uroviricota</taxon>
        <taxon>Caudoviricetes</taxon>
    </lineage>
</organism>
<reference evidence="1" key="1">
    <citation type="submission" date="2019-08" db="EMBL/GenBank/DDBJ databases">
        <authorList>
            <person name="Pogozhova M.P."/>
            <person name="Pisanov R.V."/>
            <person name="Gaevskaya N.E."/>
            <person name="Vodopyanov A.S."/>
        </authorList>
    </citation>
    <scope>NUCLEOTIDE SEQUENCE</scope>
</reference>
<dbReference type="Pfam" id="PF13262">
    <property type="entry name" value="DUF4054"/>
    <property type="match status" value="1"/>
</dbReference>
<name>A0A5Q2W938_9CAUD</name>
<dbReference type="InterPro" id="IPR025127">
    <property type="entry name" value="DUF4054"/>
</dbReference>
<protein>
    <submittedName>
        <fullName evidence="1">Uncharacterized protein</fullName>
    </submittedName>
</protein>
<gene>
    <name evidence="1" type="ORF">RostovM3_00006</name>
</gene>
<proteinExistence type="predicted"/>
<evidence type="ECO:0000313" key="1">
    <source>
        <dbReference type="EMBL" id="QGH75046.1"/>
    </source>
</evidence>
<sequence>MISPSARLNIASKSVGDESVNYRVTGIEKTQNDWLTLTNYGVQYMRLRDRAGKGAVAI</sequence>